<name>A0ABR0SW80_9HYPO</name>
<accession>A0ABR0SW80</accession>
<gene>
    <name evidence="1" type="ORF">PT974_01747</name>
</gene>
<keyword evidence="2" id="KW-1185">Reference proteome</keyword>
<evidence type="ECO:0000313" key="2">
    <source>
        <dbReference type="Proteomes" id="UP001338125"/>
    </source>
</evidence>
<comment type="caution">
    <text evidence="1">The sequence shown here is derived from an EMBL/GenBank/DDBJ whole genome shotgun (WGS) entry which is preliminary data.</text>
</comment>
<dbReference type="Gene3D" id="2.120.10.70">
    <property type="entry name" value="Fucose-specific lectin"/>
    <property type="match status" value="1"/>
</dbReference>
<evidence type="ECO:0000313" key="1">
    <source>
        <dbReference type="EMBL" id="KAK5996413.1"/>
    </source>
</evidence>
<reference evidence="1 2" key="1">
    <citation type="submission" date="2024-01" db="EMBL/GenBank/DDBJ databases">
        <title>Complete genome of Cladobotryum mycophilum ATHUM6906.</title>
        <authorList>
            <person name="Christinaki A.C."/>
            <person name="Myridakis A.I."/>
            <person name="Kouvelis V.N."/>
        </authorList>
    </citation>
    <scope>NUCLEOTIDE SEQUENCE [LARGE SCALE GENOMIC DNA]</scope>
    <source>
        <strain evidence="1 2">ATHUM6906</strain>
    </source>
</reference>
<proteinExistence type="predicted"/>
<organism evidence="1 2">
    <name type="scientific">Cladobotryum mycophilum</name>
    <dbReference type="NCBI Taxonomy" id="491253"/>
    <lineage>
        <taxon>Eukaryota</taxon>
        <taxon>Fungi</taxon>
        <taxon>Dikarya</taxon>
        <taxon>Ascomycota</taxon>
        <taxon>Pezizomycotina</taxon>
        <taxon>Sordariomycetes</taxon>
        <taxon>Hypocreomycetidae</taxon>
        <taxon>Hypocreales</taxon>
        <taxon>Hypocreaceae</taxon>
        <taxon>Cladobotryum</taxon>
    </lineage>
</organism>
<protein>
    <recommendedName>
        <fullName evidence="3">Fucose-specific lectin</fullName>
    </recommendedName>
</protein>
<dbReference type="Proteomes" id="UP001338125">
    <property type="component" value="Unassembled WGS sequence"/>
</dbReference>
<evidence type="ECO:0008006" key="3">
    <source>
        <dbReference type="Google" id="ProtNLM"/>
    </source>
</evidence>
<dbReference type="EMBL" id="JAVFKD010000002">
    <property type="protein sequence ID" value="KAK5996413.1"/>
    <property type="molecule type" value="Genomic_DNA"/>
</dbReference>
<sequence>MPAIAAISNALLSGDQDSISLYYNNDSAQLSLAIKNAKDDKILDPEIWASSLDDYPGYIFNPSEIAGGTYNNVNFVFAITTPRLTGTATIATVNQVSVVSPIYKKIDTTSLANKTIAFSSSQNNAWLYYLDTTATNGVSLQEWDLQNSTKQPFPMLEDITLNSSLAAYADELAVQRFVIYQEGNQNHLKEFNVTLQEAYDISNTDDARPNTSVAVVLNFGITYLYYYDYSRNLRRITKIKGEWGASEPVPNSDKVGVSQLSVTVTDGFNNVFYVAKDNTAGTFTIVRDPVVPQ</sequence>